<evidence type="ECO:0000259" key="2">
    <source>
        <dbReference type="PROSITE" id="PS50126"/>
    </source>
</evidence>
<dbReference type="InterPro" id="IPR018974">
    <property type="entry name" value="Tex-like_N"/>
</dbReference>
<dbReference type="Gene3D" id="2.40.50.140">
    <property type="entry name" value="Nucleic acid-binding proteins"/>
    <property type="match status" value="1"/>
</dbReference>
<dbReference type="InterPro" id="IPR012340">
    <property type="entry name" value="NA-bd_OB-fold"/>
</dbReference>
<dbReference type="PANTHER" id="PTHR10724:SF10">
    <property type="entry name" value="S1 RNA-BINDING DOMAIN-CONTAINING PROTEIN 1"/>
    <property type="match status" value="1"/>
</dbReference>
<dbReference type="STRING" id="282301.A0A267DI99"/>
<dbReference type="PANTHER" id="PTHR10724">
    <property type="entry name" value="30S RIBOSOMAL PROTEIN S1"/>
    <property type="match status" value="1"/>
</dbReference>
<proteinExistence type="predicted"/>
<feature type="domain" description="S1 motif" evidence="2">
    <location>
        <begin position="775"/>
        <end position="842"/>
    </location>
</feature>
<dbReference type="InterPro" id="IPR037027">
    <property type="entry name" value="YqgF/RNaseH-like_dom_sf"/>
</dbReference>
<dbReference type="Pfam" id="PF17674">
    <property type="entry name" value="HHH_9"/>
    <property type="match status" value="1"/>
</dbReference>
<dbReference type="SUPFAM" id="SSF158832">
    <property type="entry name" value="Tex N-terminal region-like"/>
    <property type="match status" value="1"/>
</dbReference>
<dbReference type="PROSITE" id="PS50126">
    <property type="entry name" value="S1"/>
    <property type="match status" value="1"/>
</dbReference>
<gene>
    <name evidence="3" type="ORF">BOX15_Mlig010996g3</name>
</gene>
<dbReference type="Pfam" id="PF12836">
    <property type="entry name" value="HHH_3"/>
    <property type="match status" value="1"/>
</dbReference>
<dbReference type="GO" id="GO:0003729">
    <property type="term" value="F:mRNA binding"/>
    <property type="evidence" value="ECO:0007669"/>
    <property type="project" value="TreeGrafter"/>
</dbReference>
<evidence type="ECO:0000313" key="4">
    <source>
        <dbReference type="Proteomes" id="UP000215902"/>
    </source>
</evidence>
<dbReference type="Pfam" id="PF00575">
    <property type="entry name" value="S1"/>
    <property type="match status" value="1"/>
</dbReference>
<dbReference type="InterPro" id="IPR050437">
    <property type="entry name" value="Ribos_protein_bS1-like"/>
</dbReference>
<accession>A0A267DI99</accession>
<dbReference type="Pfam" id="PF09371">
    <property type="entry name" value="Tex_N"/>
    <property type="match status" value="1"/>
</dbReference>
<dbReference type="GO" id="GO:0003735">
    <property type="term" value="F:structural constituent of ribosome"/>
    <property type="evidence" value="ECO:0007669"/>
    <property type="project" value="TreeGrafter"/>
</dbReference>
<dbReference type="InterPro" id="IPR032639">
    <property type="entry name" value="Tex_YqgF"/>
</dbReference>
<dbReference type="FunFam" id="3.30.420.140:FF:000001">
    <property type="entry name" value="RNA-binding transcriptional accessory protein"/>
    <property type="match status" value="1"/>
</dbReference>
<name>A0A267DI99_9PLAT</name>
<reference evidence="3 4" key="1">
    <citation type="submission" date="2017-06" db="EMBL/GenBank/DDBJ databases">
        <title>A platform for efficient transgenesis in Macrostomum lignano, a flatworm model organism for stem cell research.</title>
        <authorList>
            <person name="Berezikov E."/>
        </authorList>
    </citation>
    <scope>NUCLEOTIDE SEQUENCE [LARGE SCALE GENOMIC DNA]</scope>
    <source>
        <strain evidence="3">DV1</strain>
        <tissue evidence="3">Whole organism</tissue>
    </source>
</reference>
<dbReference type="Gene3D" id="1.10.150.310">
    <property type="entry name" value="Tex RuvX-like domain-like"/>
    <property type="match status" value="2"/>
</dbReference>
<evidence type="ECO:0000313" key="3">
    <source>
        <dbReference type="EMBL" id="PAA48935.1"/>
    </source>
</evidence>
<dbReference type="Proteomes" id="UP000215902">
    <property type="component" value="Unassembled WGS sequence"/>
</dbReference>
<dbReference type="InterPro" id="IPR023323">
    <property type="entry name" value="Tex-like_dom_sf"/>
</dbReference>
<protein>
    <recommendedName>
        <fullName evidence="2">S1 motif domain-containing protein</fullName>
    </recommendedName>
</protein>
<dbReference type="InterPro" id="IPR006641">
    <property type="entry name" value="YqgF/RNaseH-like_dom"/>
</dbReference>
<dbReference type="EMBL" id="NIVC01004012">
    <property type="protein sequence ID" value="PAA48935.1"/>
    <property type="molecule type" value="Genomic_DNA"/>
</dbReference>
<comment type="caution">
    <text evidence="3">The sequence shown here is derived from an EMBL/GenBank/DDBJ whole genome shotgun (WGS) entry which is preliminary data.</text>
</comment>
<dbReference type="Pfam" id="PF16921">
    <property type="entry name" value="Tex_YqgF"/>
    <property type="match status" value="1"/>
</dbReference>
<dbReference type="GO" id="GO:0006139">
    <property type="term" value="P:nucleobase-containing compound metabolic process"/>
    <property type="evidence" value="ECO:0007669"/>
    <property type="project" value="InterPro"/>
</dbReference>
<organism evidence="3 4">
    <name type="scientific">Macrostomum lignano</name>
    <dbReference type="NCBI Taxonomy" id="282301"/>
    <lineage>
        <taxon>Eukaryota</taxon>
        <taxon>Metazoa</taxon>
        <taxon>Spiralia</taxon>
        <taxon>Lophotrochozoa</taxon>
        <taxon>Platyhelminthes</taxon>
        <taxon>Rhabditophora</taxon>
        <taxon>Macrostomorpha</taxon>
        <taxon>Macrostomida</taxon>
        <taxon>Macrostomidae</taxon>
        <taxon>Macrostomum</taxon>
    </lineage>
</organism>
<dbReference type="OrthoDB" id="995477at2759"/>
<dbReference type="Gene3D" id="1.10.10.650">
    <property type="entry name" value="RuvA domain 2-like"/>
    <property type="match status" value="1"/>
</dbReference>
<dbReference type="GO" id="GO:0006412">
    <property type="term" value="P:translation"/>
    <property type="evidence" value="ECO:0007669"/>
    <property type="project" value="TreeGrafter"/>
</dbReference>
<feature type="region of interest" description="Disordered" evidence="1">
    <location>
        <begin position="620"/>
        <end position="680"/>
    </location>
</feature>
<feature type="non-terminal residue" evidence="3">
    <location>
        <position position="1"/>
    </location>
</feature>
<dbReference type="SUPFAM" id="SSF50249">
    <property type="entry name" value="Nucleic acid-binding proteins"/>
    <property type="match status" value="1"/>
</dbReference>
<dbReference type="InterPro" id="IPR012337">
    <property type="entry name" value="RNaseH-like_sf"/>
</dbReference>
<dbReference type="Gene3D" id="1.10.3500.10">
    <property type="entry name" value="Tex N-terminal region-like"/>
    <property type="match status" value="1"/>
</dbReference>
<dbReference type="InterPro" id="IPR023319">
    <property type="entry name" value="Tex-like_HTH_dom_sf"/>
</dbReference>
<dbReference type="AlphaFoldDB" id="A0A267DI99"/>
<dbReference type="InterPro" id="IPR010994">
    <property type="entry name" value="RuvA_2-like"/>
</dbReference>
<dbReference type="InterPro" id="IPR003029">
    <property type="entry name" value="S1_domain"/>
</dbReference>
<dbReference type="SUPFAM" id="SSF53098">
    <property type="entry name" value="Ribonuclease H-like"/>
    <property type="match status" value="1"/>
</dbReference>
<dbReference type="SMART" id="SM00732">
    <property type="entry name" value="YqgFc"/>
    <property type="match status" value="1"/>
</dbReference>
<keyword evidence="4" id="KW-1185">Reference proteome</keyword>
<dbReference type="Gene3D" id="3.30.420.140">
    <property type="entry name" value="YqgF/RNase H-like domain"/>
    <property type="match status" value="1"/>
</dbReference>
<evidence type="ECO:0000256" key="1">
    <source>
        <dbReference type="SAM" id="MobiDB-lite"/>
    </source>
</evidence>
<dbReference type="SUPFAM" id="SSF47781">
    <property type="entry name" value="RuvA domain 2-like"/>
    <property type="match status" value="2"/>
</dbReference>
<sequence>ASKSAVTTAAAAVPSNTASVSWTVAEVLSQDEYYCESAAEQRYRLEPRVARNLAGLLSQGATVPFIARYRRDQTRDAPTEVLRQVKERYEELMEVTELVKKTVKKIEKVQSSGGGSGGAGLAPSLLQALRSCTRPQQVAYLAASEPLISKKSADSGGATLAQRARQQGLEAPALALLRGECSSLGSVDEQRLAGMRHIVADAVAKDSEVLAELEWLCTLYAPFLCSQRSRLANKLLTGDKSRQKQQQQQSLSAPDAARLVRDAQKLGQYGEQFRCNVKHLRAHQILKINRFEAKKLLTVKLEFPEQVYKLYCLHLHRRFLSANRPDNVAEFLRSAFKDGYDRLLLPFMTRQARATLTRFAEEEALRVFADNLRHLLLQSPVRGCQIAGWDPGYRHGCKLAVIDASGGVVATETLHINGGQQRQAAACAALVGLYKRSGGFRYIAIGDGQGKRESMQFVSACLPSLPGGVRYALVSEDGASVYSASDLAVKELPNVDIAHRGAVSIARRLQDPLAELAKLDARHLGVGMYQHDISEKALERRALAVQQEVISFAGVDLNYAPEHLLAHVAGLNRGLATRIAAWRRSNGAFVCRDQLREVRGIGPAIFDQCAGFVRVLPPAPASGDHSVPDQHQEEPMDIDDCSQPLPAPPPPAAAKGGKRKRTTDDGPDTAGGKRVKRSAVSYRPNPLDATCVHPESYAAAERLLARLGLRSDAPNLSTVCHQFLEQSAANADYSDDDRRLLELLAGAGPTSAEAGQPGAPLFLDGVTDVASLSAGQSVAGVIKNVAEFGAFCDIGCACSALLHVSRYPRDPAGRSRLHLGARFIAVIDSVDPAKEEIRLRDMQFS</sequence>
<dbReference type="InterPro" id="IPR041692">
    <property type="entry name" value="HHH_9"/>
</dbReference>